<evidence type="ECO:0000313" key="2">
    <source>
        <dbReference type="Proteomes" id="UP000664628"/>
    </source>
</evidence>
<proteinExistence type="predicted"/>
<protein>
    <submittedName>
        <fullName evidence="1">Uncharacterized protein</fullName>
    </submittedName>
</protein>
<reference evidence="1 2" key="1">
    <citation type="submission" date="2021-03" db="EMBL/GenBank/DDBJ databases">
        <title>Fibrella sp. HMF5405 genome sequencing and assembly.</title>
        <authorList>
            <person name="Kang H."/>
            <person name="Kim H."/>
            <person name="Bae S."/>
            <person name="Joh K."/>
        </authorList>
    </citation>
    <scope>NUCLEOTIDE SEQUENCE [LARGE SCALE GENOMIC DNA]</scope>
    <source>
        <strain evidence="1 2">HMF5405</strain>
    </source>
</reference>
<dbReference type="RefSeq" id="WP_207327252.1">
    <property type="nucleotide sequence ID" value="NZ_JAFMYW010000001.1"/>
</dbReference>
<gene>
    <name evidence="1" type="ORF">J2I46_01995</name>
</gene>
<organism evidence="1 2">
    <name type="scientific">Fibrella forsythiae</name>
    <dbReference type="NCBI Taxonomy" id="2817061"/>
    <lineage>
        <taxon>Bacteria</taxon>
        <taxon>Pseudomonadati</taxon>
        <taxon>Bacteroidota</taxon>
        <taxon>Cytophagia</taxon>
        <taxon>Cytophagales</taxon>
        <taxon>Spirosomataceae</taxon>
        <taxon>Fibrella</taxon>
    </lineage>
</organism>
<evidence type="ECO:0000313" key="1">
    <source>
        <dbReference type="EMBL" id="MBO0947336.1"/>
    </source>
</evidence>
<accession>A0ABS3JBG8</accession>
<dbReference type="EMBL" id="JAFMYW010000001">
    <property type="protein sequence ID" value="MBO0947336.1"/>
    <property type="molecule type" value="Genomic_DNA"/>
</dbReference>
<sequence>MTRIKLLLMAIWPDIHTWGKWEHVLYVDDFRTGNKTYELLRRECERTGLTQYRRVYVKQCVHNLGARLTAWLLSKNDSVNAACK</sequence>
<name>A0ABS3JBG8_9BACT</name>
<keyword evidence="2" id="KW-1185">Reference proteome</keyword>
<comment type="caution">
    <text evidence="1">The sequence shown here is derived from an EMBL/GenBank/DDBJ whole genome shotgun (WGS) entry which is preliminary data.</text>
</comment>
<dbReference type="Proteomes" id="UP000664628">
    <property type="component" value="Unassembled WGS sequence"/>
</dbReference>